<sequence>MPEKFFVDEGHVPRMLENPPPERSSKSRSKPKGQKLSGIAGSPAYVAPEVLSGSYSEKVDIWGAGVLLHALLLGILPFQGDSLEAVFDAIRTVELDFHSGLWASMSELARDLIGRMLTRDVARRITADEVLRHPWIVFYTDSNARGLAVKFGSKNNGTMCKAELKRRVSRGCVLESGTASSSSESSDELEDHGFIDVLAVALSQVRISEPKRTRLCAPASPMRQECSSNLKANLCTAF</sequence>
<dbReference type="Gene3D" id="1.10.510.10">
    <property type="entry name" value="Transferase(Phosphotransferase) domain 1"/>
    <property type="match status" value="1"/>
</dbReference>
<evidence type="ECO:0000256" key="1">
    <source>
        <dbReference type="ARBA" id="ARBA00022527"/>
    </source>
</evidence>
<feature type="compositionally biased region" description="Basic and acidic residues" evidence="6">
    <location>
        <begin position="1"/>
        <end position="14"/>
    </location>
</feature>
<evidence type="ECO:0000313" key="9">
    <source>
        <dbReference type="Proteomes" id="UP000652761"/>
    </source>
</evidence>
<dbReference type="EMBL" id="NMUH01002680">
    <property type="protein sequence ID" value="MQM01448.1"/>
    <property type="molecule type" value="Genomic_DNA"/>
</dbReference>
<dbReference type="Proteomes" id="UP000652761">
    <property type="component" value="Unassembled WGS sequence"/>
</dbReference>
<gene>
    <name evidence="8" type="ORF">Taro_034198</name>
</gene>
<feature type="domain" description="Protein kinase" evidence="7">
    <location>
        <begin position="1"/>
        <end position="136"/>
    </location>
</feature>
<protein>
    <recommendedName>
        <fullName evidence="7">Protein kinase domain-containing protein</fullName>
    </recommendedName>
</protein>
<keyword evidence="1" id="KW-0723">Serine/threonine-protein kinase</keyword>
<name>A0A843W3F4_COLES</name>
<evidence type="ECO:0000256" key="4">
    <source>
        <dbReference type="ARBA" id="ARBA00022777"/>
    </source>
</evidence>
<dbReference type="SMART" id="SM00220">
    <property type="entry name" value="S_TKc"/>
    <property type="match status" value="1"/>
</dbReference>
<keyword evidence="2" id="KW-0808">Transferase</keyword>
<keyword evidence="5" id="KW-0067">ATP-binding</keyword>
<reference evidence="8" key="1">
    <citation type="submission" date="2017-07" db="EMBL/GenBank/DDBJ databases">
        <title>Taro Niue Genome Assembly and Annotation.</title>
        <authorList>
            <person name="Atibalentja N."/>
            <person name="Keating K."/>
            <person name="Fields C.J."/>
        </authorList>
    </citation>
    <scope>NUCLEOTIDE SEQUENCE</scope>
    <source>
        <strain evidence="8">Niue_2</strain>
        <tissue evidence="8">Leaf</tissue>
    </source>
</reference>
<dbReference type="InterPro" id="IPR050205">
    <property type="entry name" value="CDPK_Ser/Thr_kinases"/>
</dbReference>
<keyword evidence="3" id="KW-0547">Nucleotide-binding</keyword>
<dbReference type="PROSITE" id="PS50011">
    <property type="entry name" value="PROTEIN_KINASE_DOM"/>
    <property type="match status" value="1"/>
</dbReference>
<dbReference type="InterPro" id="IPR000719">
    <property type="entry name" value="Prot_kinase_dom"/>
</dbReference>
<comment type="caution">
    <text evidence="8">The sequence shown here is derived from an EMBL/GenBank/DDBJ whole genome shotgun (WGS) entry which is preliminary data.</text>
</comment>
<accession>A0A843W3F4</accession>
<keyword evidence="4" id="KW-0418">Kinase</keyword>
<evidence type="ECO:0000313" key="8">
    <source>
        <dbReference type="EMBL" id="MQM01448.1"/>
    </source>
</evidence>
<dbReference type="AlphaFoldDB" id="A0A843W3F4"/>
<evidence type="ECO:0000256" key="2">
    <source>
        <dbReference type="ARBA" id="ARBA00022679"/>
    </source>
</evidence>
<dbReference type="GO" id="GO:0005524">
    <property type="term" value="F:ATP binding"/>
    <property type="evidence" value="ECO:0007669"/>
    <property type="project" value="UniProtKB-KW"/>
</dbReference>
<dbReference type="GO" id="GO:0004674">
    <property type="term" value="F:protein serine/threonine kinase activity"/>
    <property type="evidence" value="ECO:0007669"/>
    <property type="project" value="UniProtKB-KW"/>
</dbReference>
<keyword evidence="9" id="KW-1185">Reference proteome</keyword>
<dbReference type="OrthoDB" id="1738954at2759"/>
<dbReference type="InterPro" id="IPR011009">
    <property type="entry name" value="Kinase-like_dom_sf"/>
</dbReference>
<dbReference type="Pfam" id="PF00069">
    <property type="entry name" value="Pkinase"/>
    <property type="match status" value="1"/>
</dbReference>
<feature type="region of interest" description="Disordered" evidence="6">
    <location>
        <begin position="1"/>
        <end position="40"/>
    </location>
</feature>
<dbReference type="SUPFAM" id="SSF56112">
    <property type="entry name" value="Protein kinase-like (PK-like)"/>
    <property type="match status" value="1"/>
</dbReference>
<evidence type="ECO:0000256" key="3">
    <source>
        <dbReference type="ARBA" id="ARBA00022741"/>
    </source>
</evidence>
<evidence type="ECO:0000256" key="6">
    <source>
        <dbReference type="SAM" id="MobiDB-lite"/>
    </source>
</evidence>
<organism evidence="8 9">
    <name type="scientific">Colocasia esculenta</name>
    <name type="common">Wild taro</name>
    <name type="synonym">Arum esculentum</name>
    <dbReference type="NCBI Taxonomy" id="4460"/>
    <lineage>
        <taxon>Eukaryota</taxon>
        <taxon>Viridiplantae</taxon>
        <taxon>Streptophyta</taxon>
        <taxon>Embryophyta</taxon>
        <taxon>Tracheophyta</taxon>
        <taxon>Spermatophyta</taxon>
        <taxon>Magnoliopsida</taxon>
        <taxon>Liliopsida</taxon>
        <taxon>Araceae</taxon>
        <taxon>Aroideae</taxon>
        <taxon>Colocasieae</taxon>
        <taxon>Colocasia</taxon>
    </lineage>
</organism>
<proteinExistence type="predicted"/>
<dbReference type="PANTHER" id="PTHR24349">
    <property type="entry name" value="SERINE/THREONINE-PROTEIN KINASE"/>
    <property type="match status" value="1"/>
</dbReference>
<evidence type="ECO:0000256" key="5">
    <source>
        <dbReference type="ARBA" id="ARBA00022840"/>
    </source>
</evidence>
<evidence type="ECO:0000259" key="7">
    <source>
        <dbReference type="PROSITE" id="PS50011"/>
    </source>
</evidence>